<evidence type="ECO:0000313" key="3">
    <source>
        <dbReference type="Proteomes" id="UP000680304"/>
    </source>
</evidence>
<organism evidence="2 3">
    <name type="scientific">Paenibacillus cisolokensis</name>
    <dbReference type="NCBI Taxonomy" id="1658519"/>
    <lineage>
        <taxon>Bacteria</taxon>
        <taxon>Bacillati</taxon>
        <taxon>Bacillota</taxon>
        <taxon>Bacilli</taxon>
        <taxon>Bacillales</taxon>
        <taxon>Paenibacillaceae</taxon>
        <taxon>Paenibacillus</taxon>
    </lineage>
</organism>
<gene>
    <name evidence="2" type="ORF">PACILC2_51310</name>
</gene>
<dbReference type="InterPro" id="IPR016195">
    <property type="entry name" value="Pol/histidinol_Pase-like"/>
</dbReference>
<keyword evidence="3" id="KW-1185">Reference proteome</keyword>
<dbReference type="Gene3D" id="3.20.20.140">
    <property type="entry name" value="Metal-dependent hydrolases"/>
    <property type="match status" value="1"/>
</dbReference>
<comment type="caution">
    <text evidence="2">The sequence shown here is derived from an EMBL/GenBank/DDBJ whole genome shotgun (WGS) entry which is preliminary data.</text>
</comment>
<dbReference type="Proteomes" id="UP000680304">
    <property type="component" value="Unassembled WGS sequence"/>
</dbReference>
<evidence type="ECO:0000259" key="1">
    <source>
        <dbReference type="SMART" id="SM00481"/>
    </source>
</evidence>
<dbReference type="SUPFAM" id="SSF89550">
    <property type="entry name" value="PHP domain-like"/>
    <property type="match status" value="1"/>
</dbReference>
<dbReference type="InterPro" id="IPR052018">
    <property type="entry name" value="PHP_domain"/>
</dbReference>
<feature type="domain" description="Polymerase/histidinol phosphatase N-terminal" evidence="1">
    <location>
        <begin position="129"/>
        <end position="191"/>
    </location>
</feature>
<accession>A0ABQ4NEA5</accession>
<proteinExistence type="predicted"/>
<dbReference type="PANTHER" id="PTHR42924">
    <property type="entry name" value="EXONUCLEASE"/>
    <property type="match status" value="1"/>
</dbReference>
<dbReference type="RefSeq" id="WP_213531127.1">
    <property type="nucleotide sequence ID" value="NZ_BOVJ01000191.1"/>
</dbReference>
<dbReference type="SMART" id="SM00481">
    <property type="entry name" value="POLIIIAc"/>
    <property type="match status" value="1"/>
</dbReference>
<dbReference type="NCBIfam" id="NF038032">
    <property type="entry name" value="CehA_McbA_metalo"/>
    <property type="match status" value="1"/>
</dbReference>
<dbReference type="EMBL" id="BOVJ01000191">
    <property type="protein sequence ID" value="GIQ66563.1"/>
    <property type="molecule type" value="Genomic_DNA"/>
</dbReference>
<name>A0ABQ4NEA5_9BACL</name>
<evidence type="ECO:0000313" key="2">
    <source>
        <dbReference type="EMBL" id="GIQ66563.1"/>
    </source>
</evidence>
<dbReference type="PANTHER" id="PTHR42924:SF3">
    <property type="entry name" value="POLYMERASE_HISTIDINOL PHOSPHATASE N-TERMINAL DOMAIN-CONTAINING PROTEIN"/>
    <property type="match status" value="1"/>
</dbReference>
<reference evidence="2 3" key="1">
    <citation type="submission" date="2021-04" db="EMBL/GenBank/DDBJ databases">
        <title>Draft genome sequence of Paenibacillus cisolokensis, LC2-13A.</title>
        <authorList>
            <person name="Uke A."/>
            <person name="Chhe C."/>
            <person name="Baramee S."/>
            <person name="Kosugi A."/>
        </authorList>
    </citation>
    <scope>NUCLEOTIDE SEQUENCE [LARGE SCALE GENOMIC DNA]</scope>
    <source>
        <strain evidence="2 3">LC2-13A</strain>
    </source>
</reference>
<dbReference type="InterPro" id="IPR003141">
    <property type="entry name" value="Pol/His_phosphatase_N"/>
</dbReference>
<sequence length="432" mass="48187">MDREAIGPVQKVYTRRIEAAEQGSYIEVPFDMVPEAERLHVSISVGTAQGRTAVIDLGVRDAVRLRGWSGGARREFQIGRERATPGYTPGPLEAGGWAVLLGAYRVPQEGCDVSVSITIERERPRWLKGDLHMHSVHSDGSYTLEENAAIMAELGCDFLAMTDHNTTSQNAAYPRDAAVVMIPGMEFTTNFGHSNMLGVEVPIDDFRSVDQAGVNDKLRTARERGAMIVLNHPHCDYCPWEWEFSDDFGIVEIWNGPWHEANRRTLDWWDEQLRKGRRIVAVGGSDMHRPDPYRKHAHPTTWVYGRSRTVDGILEGIDAGHVVLSWAPDGPFVSLACGDRIVGDAVADDSGRPPVILTAERLREGDAIRLISDRGVERDIAVSAADGGSAVLEWHERGRQYIRAEIWRKFEEVDRVLLAAVTNPIYFEPQEG</sequence>
<protein>
    <submittedName>
        <fullName evidence="2">Phosphoesterase</fullName>
    </submittedName>
</protein>